<protein>
    <submittedName>
        <fullName evidence="1">Uncharacterized protein</fullName>
    </submittedName>
</protein>
<gene>
    <name evidence="1" type="ORF">B296_00040353</name>
</gene>
<evidence type="ECO:0000313" key="2">
    <source>
        <dbReference type="Proteomes" id="UP000287651"/>
    </source>
</evidence>
<accession>A0A426ZL10</accession>
<comment type="caution">
    <text evidence="1">The sequence shown here is derived from an EMBL/GenBank/DDBJ whole genome shotgun (WGS) entry which is preliminary data.</text>
</comment>
<dbReference type="Proteomes" id="UP000287651">
    <property type="component" value="Unassembled WGS sequence"/>
</dbReference>
<reference evidence="1 2" key="1">
    <citation type="journal article" date="2014" name="Agronomy (Basel)">
        <title>A Draft Genome Sequence for Ensete ventricosum, the Drought-Tolerant Tree Against Hunger.</title>
        <authorList>
            <person name="Harrison J."/>
            <person name="Moore K.A."/>
            <person name="Paszkiewicz K."/>
            <person name="Jones T."/>
            <person name="Grant M."/>
            <person name="Ambacheew D."/>
            <person name="Muzemil S."/>
            <person name="Studholme D.J."/>
        </authorList>
    </citation>
    <scope>NUCLEOTIDE SEQUENCE [LARGE SCALE GENOMIC DNA]</scope>
</reference>
<dbReference type="EMBL" id="AMZH03006119">
    <property type="protein sequence ID" value="RRT64631.1"/>
    <property type="molecule type" value="Genomic_DNA"/>
</dbReference>
<proteinExistence type="predicted"/>
<name>A0A426ZL10_ENSVE</name>
<sequence length="137" mass="15646">MKKYDGHKLCAKSSFDRFSCTILSRKFNILAIPNLLAHARKFKILAIPNVLAQGKSTVSQKNATMINSTQSRARSRVRSIFHAISWKFKILAIPNVLTNGKSYKHDFTKKCDGHKLFSQLRAKSEFRSVFRAPSQKF</sequence>
<dbReference type="AlphaFoldDB" id="A0A426ZL10"/>
<organism evidence="1 2">
    <name type="scientific">Ensete ventricosum</name>
    <name type="common">Abyssinian banana</name>
    <name type="synonym">Musa ensete</name>
    <dbReference type="NCBI Taxonomy" id="4639"/>
    <lineage>
        <taxon>Eukaryota</taxon>
        <taxon>Viridiplantae</taxon>
        <taxon>Streptophyta</taxon>
        <taxon>Embryophyta</taxon>
        <taxon>Tracheophyta</taxon>
        <taxon>Spermatophyta</taxon>
        <taxon>Magnoliopsida</taxon>
        <taxon>Liliopsida</taxon>
        <taxon>Zingiberales</taxon>
        <taxon>Musaceae</taxon>
        <taxon>Ensete</taxon>
    </lineage>
</organism>
<evidence type="ECO:0000313" key="1">
    <source>
        <dbReference type="EMBL" id="RRT64631.1"/>
    </source>
</evidence>